<evidence type="ECO:0000256" key="10">
    <source>
        <dbReference type="ARBA" id="ARBA00044662"/>
    </source>
</evidence>
<evidence type="ECO:0000313" key="17">
    <source>
        <dbReference type="EMBL" id="DAZ97506.1"/>
    </source>
</evidence>
<dbReference type="InterPro" id="IPR036291">
    <property type="entry name" value="NAD(P)-bd_dom_sf"/>
</dbReference>
<feature type="transmembrane region" description="Helical" evidence="15">
    <location>
        <begin position="86"/>
        <end position="105"/>
    </location>
</feature>
<evidence type="ECO:0000256" key="9">
    <source>
        <dbReference type="ARBA" id="ARBA00044656"/>
    </source>
</evidence>
<dbReference type="InterPro" id="IPR005829">
    <property type="entry name" value="Sugar_transporter_CS"/>
</dbReference>
<comment type="subcellular location">
    <subcellularLocation>
        <location evidence="1">Membrane</location>
        <topology evidence="1">Multi-pass membrane protein</topology>
    </subcellularLocation>
</comment>
<evidence type="ECO:0000256" key="2">
    <source>
        <dbReference type="ARBA" id="ARBA00011738"/>
    </source>
</evidence>
<dbReference type="Gene3D" id="3.40.50.720">
    <property type="entry name" value="NAD(P)-binding Rossmann-like Domain"/>
    <property type="match status" value="1"/>
</dbReference>
<comment type="caution">
    <text evidence="17">The sequence shown here is derived from an EMBL/GenBank/DDBJ whole genome shotgun (WGS) entry which is preliminary data.</text>
</comment>
<dbReference type="InterPro" id="IPR020846">
    <property type="entry name" value="MFS_dom"/>
</dbReference>
<evidence type="ECO:0000256" key="4">
    <source>
        <dbReference type="ARBA" id="ARBA00022692"/>
    </source>
</evidence>
<dbReference type="PROSITE" id="PS00217">
    <property type="entry name" value="SUGAR_TRANSPORT_2"/>
    <property type="match status" value="1"/>
</dbReference>
<dbReference type="InterPro" id="IPR045263">
    <property type="entry name" value="GLUT"/>
</dbReference>
<dbReference type="Gene3D" id="1.20.1250.20">
    <property type="entry name" value="MFS general substrate transporter like domains"/>
    <property type="match status" value="1"/>
</dbReference>
<dbReference type="GO" id="GO:0016020">
    <property type="term" value="C:membrane"/>
    <property type="evidence" value="ECO:0007669"/>
    <property type="project" value="UniProtKB-SubCell"/>
</dbReference>
<evidence type="ECO:0000256" key="8">
    <source>
        <dbReference type="ARBA" id="ARBA00044648"/>
    </source>
</evidence>
<sequence>MDAYAQVVSPNAAAAAVDSTKEAEQHVRPRWVLYACVLVALVQPFQFGWSIPQLNLSTFNNKDDCNARPVAEGTCLMFPGHSQLEWTFVVNAWVVGGMIGSLFCGGPSDRFGRKKVLMANCLIMVAGAILQAAAGNIWVFVVGRLVTGIASGCATAMVGGYIGEISPPHLRGVLGASFQMSVVIGILVVSSTFFYANTSTGWRYISAFPIILAGLFLLGASTIMVESPAWLLAKGRRADAEKEIARLFGEENVQVALAWMEPAAAEAASTENGTPRAADKLPAEEVGPEVDQKQASPLSLLLSKYRRQFIIAMAVAAAQQLSGINAVFFYSSDMFKDAGIKDDRVGTMIVDVVNVLPTLFVGVLLARFPKRALLLNGMIGMFASAIGMTVAFVSGVEALSILFTATYVGAFGISLGPLVWGITAELFPDDIRANAVSICIFVNWTSNLVVGVAFPYVADALGHFSFVPFMVTLALFYFFLLATLPETSGKTIDEIQAEFRSKTSSPHGTNASSHNHTATIMATKSDAVYANEDLQRLNKNIKVAVIGGGFLGKCIAIDLSLLGVDVLICDTNPAVGDATKKFAYDLLMSLRHLGYATKGMVTQSCSNIRFTSNVADCANMDLVIDAIPDDLNAKTALFKSLEGVCREGTLLATSTVELPIDAIQSQLAHPERFLGMRFFHPCVLIPHVEVSRGQRTSEHTMDRAITLLVGLQKAPHKGPTRQVLSKDAVSALQFQTAVRGQFYHGLLQPNTAQAPQLFRDLSLVRPEHIAQASQAAASLTTL</sequence>
<feature type="transmembrane region" description="Helical" evidence="15">
    <location>
        <begin position="309"/>
        <end position="330"/>
    </location>
</feature>
<evidence type="ECO:0000256" key="13">
    <source>
        <dbReference type="ARBA" id="ARBA00044780"/>
    </source>
</evidence>
<comment type="catalytic activity">
    <reaction evidence="8">
        <text>D-glucose(out) = D-glucose(in)</text>
        <dbReference type="Rhea" id="RHEA:60376"/>
        <dbReference type="ChEBI" id="CHEBI:4167"/>
    </reaction>
    <physiologicalReaction direction="left-to-right" evidence="8">
        <dbReference type="Rhea" id="RHEA:60377"/>
    </physiologicalReaction>
</comment>
<feature type="transmembrane region" description="Helical" evidence="15">
    <location>
        <begin position="174"/>
        <end position="196"/>
    </location>
</feature>
<evidence type="ECO:0000256" key="15">
    <source>
        <dbReference type="SAM" id="Phobius"/>
    </source>
</evidence>
<protein>
    <recommendedName>
        <fullName evidence="13">Hexose transporter 1</fullName>
    </recommendedName>
</protein>
<feature type="transmembrane region" description="Helical" evidence="15">
    <location>
        <begin position="202"/>
        <end position="225"/>
    </location>
</feature>
<evidence type="ECO:0000256" key="5">
    <source>
        <dbReference type="ARBA" id="ARBA00022989"/>
    </source>
</evidence>
<dbReference type="InterPro" id="IPR005828">
    <property type="entry name" value="MFS_sugar_transport-like"/>
</dbReference>
<evidence type="ECO:0000313" key="18">
    <source>
        <dbReference type="Proteomes" id="UP001146120"/>
    </source>
</evidence>
<evidence type="ECO:0000256" key="11">
    <source>
        <dbReference type="ARBA" id="ARBA00044668"/>
    </source>
</evidence>
<feature type="transmembrane region" description="Helical" evidence="15">
    <location>
        <begin position="117"/>
        <end position="139"/>
    </location>
</feature>
<dbReference type="EMBL" id="DAKRPA010000133">
    <property type="protein sequence ID" value="DAZ97506.1"/>
    <property type="molecule type" value="Genomic_DNA"/>
</dbReference>
<comment type="catalytic activity">
    <reaction evidence="7">
        <text>D-galactose(in) = D-galactose(out)</text>
        <dbReference type="Rhea" id="RHEA:34915"/>
        <dbReference type="ChEBI" id="CHEBI:4139"/>
    </reaction>
    <physiologicalReaction direction="right-to-left" evidence="7">
        <dbReference type="Rhea" id="RHEA:34917"/>
    </physiologicalReaction>
</comment>
<proteinExistence type="predicted"/>
<organism evidence="17 18">
    <name type="scientific">Lagenidium giganteum</name>
    <dbReference type="NCBI Taxonomy" id="4803"/>
    <lineage>
        <taxon>Eukaryota</taxon>
        <taxon>Sar</taxon>
        <taxon>Stramenopiles</taxon>
        <taxon>Oomycota</taxon>
        <taxon>Peronosporomycetes</taxon>
        <taxon>Pythiales</taxon>
        <taxon>Pythiaceae</taxon>
    </lineage>
</organism>
<comment type="catalytic activity">
    <reaction evidence="9">
        <text>D-xylose(out) = D-xylose(in)</text>
        <dbReference type="Rhea" id="RHEA:78427"/>
        <dbReference type="ChEBI" id="CHEBI:53455"/>
    </reaction>
    <physiologicalReaction direction="left-to-right" evidence="9">
        <dbReference type="Rhea" id="RHEA:78428"/>
    </physiologicalReaction>
</comment>
<comment type="catalytic activity">
    <reaction evidence="11">
        <text>D-glucosamine(out) = D-glucosamine(in)</text>
        <dbReference type="Rhea" id="RHEA:78423"/>
        <dbReference type="ChEBI" id="CHEBI:58723"/>
    </reaction>
    <physiologicalReaction direction="left-to-right" evidence="11">
        <dbReference type="Rhea" id="RHEA:78424"/>
    </physiologicalReaction>
</comment>
<dbReference type="Pfam" id="PF00083">
    <property type="entry name" value="Sugar_tr"/>
    <property type="match status" value="1"/>
</dbReference>
<evidence type="ECO:0000256" key="6">
    <source>
        <dbReference type="ARBA" id="ARBA00023136"/>
    </source>
</evidence>
<evidence type="ECO:0000256" key="7">
    <source>
        <dbReference type="ARBA" id="ARBA00044637"/>
    </source>
</evidence>
<dbReference type="InterPro" id="IPR003663">
    <property type="entry name" value="Sugar/inositol_transpt"/>
</dbReference>
<evidence type="ECO:0000256" key="14">
    <source>
        <dbReference type="SAM" id="MobiDB-lite"/>
    </source>
</evidence>
<feature type="transmembrane region" description="Helical" evidence="15">
    <location>
        <begin position="399"/>
        <end position="423"/>
    </location>
</feature>
<dbReference type="SUPFAM" id="SSF103473">
    <property type="entry name" value="MFS general substrate transporter"/>
    <property type="match status" value="1"/>
</dbReference>
<feature type="transmembrane region" description="Helical" evidence="15">
    <location>
        <begin position="145"/>
        <end position="162"/>
    </location>
</feature>
<keyword evidence="5 15" id="KW-1133">Transmembrane helix</keyword>
<dbReference type="PROSITE" id="PS50850">
    <property type="entry name" value="MFS"/>
    <property type="match status" value="1"/>
</dbReference>
<feature type="transmembrane region" description="Helical" evidence="15">
    <location>
        <begin position="435"/>
        <end position="458"/>
    </location>
</feature>
<comment type="subunit">
    <text evidence="2">Homodimer.</text>
</comment>
<dbReference type="PANTHER" id="PTHR23503">
    <property type="entry name" value="SOLUTE CARRIER FAMILY 2"/>
    <property type="match status" value="1"/>
</dbReference>
<dbReference type="GO" id="GO:0070403">
    <property type="term" value="F:NAD+ binding"/>
    <property type="evidence" value="ECO:0007669"/>
    <property type="project" value="InterPro"/>
</dbReference>
<feature type="transmembrane region" description="Helical" evidence="15">
    <location>
        <begin position="31"/>
        <end position="51"/>
    </location>
</feature>
<keyword evidence="3" id="KW-0813">Transport</keyword>
<comment type="catalytic activity">
    <reaction evidence="10">
        <text>D-mannose(out) = D-mannose(in)</text>
        <dbReference type="Rhea" id="RHEA:78391"/>
        <dbReference type="ChEBI" id="CHEBI:4208"/>
    </reaction>
    <physiologicalReaction direction="left-to-right" evidence="10">
        <dbReference type="Rhea" id="RHEA:78392"/>
    </physiologicalReaction>
</comment>
<dbReference type="PRINTS" id="PR00171">
    <property type="entry name" value="SUGRTRNSPORT"/>
</dbReference>
<comment type="catalytic activity">
    <reaction evidence="12">
        <text>D-fructose(out) = D-fructose(in)</text>
        <dbReference type="Rhea" id="RHEA:60372"/>
        <dbReference type="ChEBI" id="CHEBI:37721"/>
    </reaction>
    <physiologicalReaction direction="left-to-right" evidence="12">
        <dbReference type="Rhea" id="RHEA:60373"/>
    </physiologicalReaction>
</comment>
<dbReference type="PANTHER" id="PTHR23503:SF8">
    <property type="entry name" value="FACILITATED GLUCOSE TRANSPORTER PROTEIN 1"/>
    <property type="match status" value="1"/>
</dbReference>
<dbReference type="GO" id="GO:0015149">
    <property type="term" value="F:hexose transmembrane transporter activity"/>
    <property type="evidence" value="ECO:0007669"/>
    <property type="project" value="TreeGrafter"/>
</dbReference>
<feature type="transmembrane region" description="Helical" evidence="15">
    <location>
        <begin position="345"/>
        <end position="366"/>
    </location>
</feature>
<evidence type="ECO:0000256" key="1">
    <source>
        <dbReference type="ARBA" id="ARBA00004141"/>
    </source>
</evidence>
<feature type="transmembrane region" description="Helical" evidence="15">
    <location>
        <begin position="464"/>
        <end position="484"/>
    </location>
</feature>
<dbReference type="Proteomes" id="UP001146120">
    <property type="component" value="Unassembled WGS sequence"/>
</dbReference>
<keyword evidence="18" id="KW-1185">Reference proteome</keyword>
<feature type="region of interest" description="Disordered" evidence="14">
    <location>
        <begin position="267"/>
        <end position="287"/>
    </location>
</feature>
<dbReference type="InterPro" id="IPR036259">
    <property type="entry name" value="MFS_trans_sf"/>
</dbReference>
<feature type="domain" description="Major facilitator superfamily (MFS) profile" evidence="16">
    <location>
        <begin position="32"/>
        <end position="488"/>
    </location>
</feature>
<keyword evidence="4 15" id="KW-0812">Transmembrane</keyword>
<dbReference type="NCBIfam" id="TIGR00879">
    <property type="entry name" value="SP"/>
    <property type="match status" value="1"/>
</dbReference>
<dbReference type="Pfam" id="PF02737">
    <property type="entry name" value="3HCDH_N"/>
    <property type="match status" value="1"/>
</dbReference>
<gene>
    <name evidence="17" type="ORF">N0F65_009774</name>
</gene>
<name>A0AAV2YW15_9STRA</name>
<evidence type="ECO:0000259" key="16">
    <source>
        <dbReference type="PROSITE" id="PS50850"/>
    </source>
</evidence>
<dbReference type="InterPro" id="IPR006176">
    <property type="entry name" value="3-OHacyl-CoA_DH_NAD-bd"/>
</dbReference>
<reference evidence="17" key="1">
    <citation type="submission" date="2022-11" db="EMBL/GenBank/DDBJ databases">
        <authorList>
            <person name="Morgan W.R."/>
            <person name="Tartar A."/>
        </authorList>
    </citation>
    <scope>NUCLEOTIDE SEQUENCE</scope>
    <source>
        <strain evidence="17">ARSEF 373</strain>
    </source>
</reference>
<feature type="transmembrane region" description="Helical" evidence="15">
    <location>
        <begin position="373"/>
        <end position="393"/>
    </location>
</feature>
<dbReference type="AlphaFoldDB" id="A0AAV2YW15"/>
<accession>A0AAV2YW15</accession>
<reference evidence="17" key="2">
    <citation type="journal article" date="2023" name="Microbiol Resour">
        <title>Decontamination and Annotation of the Draft Genome Sequence of the Oomycete Lagenidium giganteum ARSEF 373.</title>
        <authorList>
            <person name="Morgan W.R."/>
            <person name="Tartar A."/>
        </authorList>
    </citation>
    <scope>NUCLEOTIDE SEQUENCE</scope>
    <source>
        <strain evidence="17">ARSEF 373</strain>
    </source>
</reference>
<evidence type="ECO:0000256" key="3">
    <source>
        <dbReference type="ARBA" id="ARBA00022448"/>
    </source>
</evidence>
<dbReference type="SUPFAM" id="SSF51735">
    <property type="entry name" value="NAD(P)-binding Rossmann-fold domains"/>
    <property type="match status" value="1"/>
</dbReference>
<evidence type="ECO:0000256" key="12">
    <source>
        <dbReference type="ARBA" id="ARBA00044710"/>
    </source>
</evidence>
<dbReference type="GO" id="GO:0006631">
    <property type="term" value="P:fatty acid metabolic process"/>
    <property type="evidence" value="ECO:0007669"/>
    <property type="project" value="InterPro"/>
</dbReference>
<keyword evidence="6 15" id="KW-0472">Membrane</keyword>